<feature type="compositionally biased region" description="Acidic residues" evidence="1">
    <location>
        <begin position="245"/>
        <end position="254"/>
    </location>
</feature>
<organism evidence="2 3">
    <name type="scientific">Lithospermum erythrorhizon</name>
    <name type="common">Purple gromwell</name>
    <name type="synonym">Lithospermum officinale var. erythrorhizon</name>
    <dbReference type="NCBI Taxonomy" id="34254"/>
    <lineage>
        <taxon>Eukaryota</taxon>
        <taxon>Viridiplantae</taxon>
        <taxon>Streptophyta</taxon>
        <taxon>Embryophyta</taxon>
        <taxon>Tracheophyta</taxon>
        <taxon>Spermatophyta</taxon>
        <taxon>Magnoliopsida</taxon>
        <taxon>eudicotyledons</taxon>
        <taxon>Gunneridae</taxon>
        <taxon>Pentapetalae</taxon>
        <taxon>asterids</taxon>
        <taxon>lamiids</taxon>
        <taxon>Boraginales</taxon>
        <taxon>Boraginaceae</taxon>
        <taxon>Boraginoideae</taxon>
        <taxon>Lithospermeae</taxon>
        <taxon>Lithospermum</taxon>
    </lineage>
</organism>
<dbReference type="EMBL" id="BAABME010004141">
    <property type="protein sequence ID" value="GAA0161321.1"/>
    <property type="molecule type" value="Genomic_DNA"/>
</dbReference>
<protein>
    <submittedName>
        <fullName evidence="2">Uncharacterized protein</fullName>
    </submittedName>
</protein>
<feature type="compositionally biased region" description="Basic and acidic residues" evidence="1">
    <location>
        <begin position="30"/>
        <end position="43"/>
    </location>
</feature>
<keyword evidence="3" id="KW-1185">Reference proteome</keyword>
<evidence type="ECO:0000313" key="2">
    <source>
        <dbReference type="EMBL" id="GAA0161321.1"/>
    </source>
</evidence>
<evidence type="ECO:0000313" key="3">
    <source>
        <dbReference type="Proteomes" id="UP001454036"/>
    </source>
</evidence>
<sequence length="254" mass="26815">MKRYTTSQDLQQPIMSSCHEESMWRFARNSSHDDVGGDGSHDEIQEDEDVVGESIVPIIDGRVGDSSCADAEDLSEHPTVPSVVDSMGKTLEPFDVSIGDMGSGVDNLEGGSVNVSIADDTVSDAGKQPSVKNLGECVDPSVKDNVDGLKESVPIRGDEARPTVNGPVKVENVTPSVKDTTMEDAEGMKMMDVPSAAGTHGMTRGREDVTPSVTDTGVSAAGQLVERTKPTSGEGLTNTLNADREDLEIHEDAG</sequence>
<feature type="region of interest" description="Disordered" evidence="1">
    <location>
        <begin position="193"/>
        <end position="254"/>
    </location>
</feature>
<feature type="region of interest" description="Disordered" evidence="1">
    <location>
        <begin position="28"/>
        <end position="86"/>
    </location>
</feature>
<dbReference type="Proteomes" id="UP001454036">
    <property type="component" value="Unassembled WGS sequence"/>
</dbReference>
<name>A0AAV3QDK0_LITER</name>
<accession>A0AAV3QDK0</accession>
<comment type="caution">
    <text evidence="2">The sequence shown here is derived from an EMBL/GenBank/DDBJ whole genome shotgun (WGS) entry which is preliminary data.</text>
</comment>
<proteinExistence type="predicted"/>
<dbReference type="AlphaFoldDB" id="A0AAV3QDK0"/>
<feature type="compositionally biased region" description="Polar residues" evidence="1">
    <location>
        <begin position="230"/>
        <end position="241"/>
    </location>
</feature>
<evidence type="ECO:0000256" key="1">
    <source>
        <dbReference type="SAM" id="MobiDB-lite"/>
    </source>
</evidence>
<gene>
    <name evidence="2" type="ORF">LIER_17664</name>
</gene>
<reference evidence="2 3" key="1">
    <citation type="submission" date="2024-01" db="EMBL/GenBank/DDBJ databases">
        <title>The complete chloroplast genome sequence of Lithospermum erythrorhizon: insights into the phylogenetic relationship among Boraginaceae species and the maternal lineages of purple gromwells.</title>
        <authorList>
            <person name="Okada T."/>
            <person name="Watanabe K."/>
        </authorList>
    </citation>
    <scope>NUCLEOTIDE SEQUENCE [LARGE SCALE GENOMIC DNA]</scope>
</reference>